<dbReference type="PANTHER" id="PTHR43687">
    <property type="entry name" value="ADENYLYLSULFATE REDUCTASE, BETA SUBUNIT"/>
    <property type="match status" value="1"/>
</dbReference>
<dbReference type="EMBL" id="DWUU01000048">
    <property type="protein sequence ID" value="HJD42993.1"/>
    <property type="molecule type" value="Genomic_DNA"/>
</dbReference>
<dbReference type="Proteomes" id="UP000823909">
    <property type="component" value="Unassembled WGS sequence"/>
</dbReference>
<dbReference type="Gene3D" id="3.30.70.3270">
    <property type="match status" value="1"/>
</dbReference>
<dbReference type="InterPro" id="IPR017900">
    <property type="entry name" value="4Fe4S_Fe_S_CS"/>
</dbReference>
<dbReference type="InterPro" id="IPR050572">
    <property type="entry name" value="Fe-S_Ferredoxin"/>
</dbReference>
<dbReference type="CDD" id="cd10549">
    <property type="entry name" value="MtMvhB_like"/>
    <property type="match status" value="1"/>
</dbReference>
<sequence>MEKTKMFTLAGRIVGNLFKKPATTQYPFEPVEFPERMRGHISIRIEDCITCGLCARACPSLAIQVDRKAGTWTISRFDCVQCGSCVLVCPKKCLTMEKGYTEPDIMKKSDTVVKPQEEKKEAAGDGAAAAAGKPVMDAEKCVYCTLCAKKCPQEAIRVDRKEKIWELDEEKCVECGICAGACPKKAIEMKG</sequence>
<dbReference type="InterPro" id="IPR017896">
    <property type="entry name" value="4Fe4S_Fe-S-bd"/>
</dbReference>
<dbReference type="AlphaFoldDB" id="A0A9D2U8T8"/>
<dbReference type="SUPFAM" id="SSF46548">
    <property type="entry name" value="alpha-helical ferredoxin"/>
    <property type="match status" value="1"/>
</dbReference>
<dbReference type="Pfam" id="PF12838">
    <property type="entry name" value="Fer4_7"/>
    <property type="match status" value="1"/>
</dbReference>
<dbReference type="Gene3D" id="3.30.70.20">
    <property type="match status" value="1"/>
</dbReference>
<feature type="domain" description="4Fe-4S ferredoxin-type" evidence="5">
    <location>
        <begin position="163"/>
        <end position="191"/>
    </location>
</feature>
<dbReference type="SUPFAM" id="SSF54862">
    <property type="entry name" value="4Fe-4S ferredoxins"/>
    <property type="match status" value="1"/>
</dbReference>
<evidence type="ECO:0000256" key="3">
    <source>
        <dbReference type="ARBA" id="ARBA00023004"/>
    </source>
</evidence>
<dbReference type="PROSITE" id="PS51379">
    <property type="entry name" value="4FE4S_FER_2"/>
    <property type="match status" value="4"/>
</dbReference>
<evidence type="ECO:0000256" key="2">
    <source>
        <dbReference type="ARBA" id="ARBA00022723"/>
    </source>
</evidence>
<accession>A0A9D2U8T8</accession>
<gene>
    <name evidence="6" type="ORF">H9910_08305</name>
</gene>
<protein>
    <submittedName>
        <fullName evidence="6">4Fe-4S binding protein</fullName>
    </submittedName>
</protein>
<dbReference type="PROSITE" id="PS00198">
    <property type="entry name" value="4FE4S_FER_1"/>
    <property type="match status" value="2"/>
</dbReference>
<proteinExistence type="predicted"/>
<feature type="domain" description="4Fe-4S ferredoxin-type" evidence="5">
    <location>
        <begin position="70"/>
        <end position="99"/>
    </location>
</feature>
<keyword evidence="1" id="KW-0004">4Fe-4S</keyword>
<name>A0A9D2U8T8_9FIRM</name>
<evidence type="ECO:0000313" key="6">
    <source>
        <dbReference type="EMBL" id="HJD42993.1"/>
    </source>
</evidence>
<dbReference type="GO" id="GO:0046872">
    <property type="term" value="F:metal ion binding"/>
    <property type="evidence" value="ECO:0007669"/>
    <property type="project" value="UniProtKB-KW"/>
</dbReference>
<evidence type="ECO:0000256" key="1">
    <source>
        <dbReference type="ARBA" id="ARBA00022485"/>
    </source>
</evidence>
<dbReference type="Pfam" id="PF14697">
    <property type="entry name" value="Fer4_21"/>
    <property type="match status" value="1"/>
</dbReference>
<organism evidence="6 7">
    <name type="scientific">Candidatus Mediterraneibacter quadrami</name>
    <dbReference type="NCBI Taxonomy" id="2838684"/>
    <lineage>
        <taxon>Bacteria</taxon>
        <taxon>Bacillati</taxon>
        <taxon>Bacillota</taxon>
        <taxon>Clostridia</taxon>
        <taxon>Lachnospirales</taxon>
        <taxon>Lachnospiraceae</taxon>
        <taxon>Mediterraneibacter</taxon>
    </lineage>
</organism>
<feature type="domain" description="4Fe-4S ferredoxin-type" evidence="5">
    <location>
        <begin position="39"/>
        <end position="68"/>
    </location>
</feature>
<reference evidence="6" key="1">
    <citation type="journal article" date="2021" name="PeerJ">
        <title>Extensive microbial diversity within the chicken gut microbiome revealed by metagenomics and culture.</title>
        <authorList>
            <person name="Gilroy R."/>
            <person name="Ravi A."/>
            <person name="Getino M."/>
            <person name="Pursley I."/>
            <person name="Horton D.L."/>
            <person name="Alikhan N.F."/>
            <person name="Baker D."/>
            <person name="Gharbi K."/>
            <person name="Hall N."/>
            <person name="Watson M."/>
            <person name="Adriaenssens E.M."/>
            <person name="Foster-Nyarko E."/>
            <person name="Jarju S."/>
            <person name="Secka A."/>
            <person name="Antonio M."/>
            <person name="Oren A."/>
            <person name="Chaudhuri R.R."/>
            <person name="La Ragione R."/>
            <person name="Hildebrand F."/>
            <person name="Pallen M.J."/>
        </authorList>
    </citation>
    <scope>NUCLEOTIDE SEQUENCE</scope>
    <source>
        <strain evidence="6">ChiBcec15-3976</strain>
    </source>
</reference>
<reference evidence="6" key="2">
    <citation type="submission" date="2021-04" db="EMBL/GenBank/DDBJ databases">
        <authorList>
            <person name="Gilroy R."/>
        </authorList>
    </citation>
    <scope>NUCLEOTIDE SEQUENCE</scope>
    <source>
        <strain evidence="6">ChiBcec15-3976</strain>
    </source>
</reference>
<evidence type="ECO:0000256" key="4">
    <source>
        <dbReference type="ARBA" id="ARBA00023014"/>
    </source>
</evidence>
<keyword evidence="2" id="KW-0479">Metal-binding</keyword>
<keyword evidence="3" id="KW-0408">Iron</keyword>
<evidence type="ECO:0000259" key="5">
    <source>
        <dbReference type="PROSITE" id="PS51379"/>
    </source>
</evidence>
<dbReference type="GO" id="GO:0051539">
    <property type="term" value="F:4 iron, 4 sulfur cluster binding"/>
    <property type="evidence" value="ECO:0007669"/>
    <property type="project" value="UniProtKB-KW"/>
</dbReference>
<keyword evidence="4" id="KW-0411">Iron-sulfur</keyword>
<evidence type="ECO:0000313" key="7">
    <source>
        <dbReference type="Proteomes" id="UP000823909"/>
    </source>
</evidence>
<dbReference type="PANTHER" id="PTHR43687:SF1">
    <property type="entry name" value="FERREDOXIN III"/>
    <property type="match status" value="1"/>
</dbReference>
<feature type="domain" description="4Fe-4S ferredoxin-type" evidence="5">
    <location>
        <begin position="132"/>
        <end position="161"/>
    </location>
</feature>
<comment type="caution">
    <text evidence="6">The sequence shown here is derived from an EMBL/GenBank/DDBJ whole genome shotgun (WGS) entry which is preliminary data.</text>
</comment>